<proteinExistence type="inferred from homology"/>
<feature type="non-terminal residue" evidence="5">
    <location>
        <position position="83"/>
    </location>
</feature>
<dbReference type="Gene3D" id="3.40.605.10">
    <property type="entry name" value="Aldehyde Dehydrogenase, Chain A, domain 1"/>
    <property type="match status" value="1"/>
</dbReference>
<evidence type="ECO:0000313" key="5">
    <source>
        <dbReference type="EMBL" id="EXA97156.1"/>
    </source>
</evidence>
<evidence type="ECO:0000256" key="1">
    <source>
        <dbReference type="ARBA" id="ARBA00009986"/>
    </source>
</evidence>
<dbReference type="PANTHER" id="PTHR43570:SF20">
    <property type="entry name" value="ALDEHYDE DEHYDROGENASE ALDX-RELATED"/>
    <property type="match status" value="1"/>
</dbReference>
<dbReference type="InterPro" id="IPR016161">
    <property type="entry name" value="Ald_DH/histidinol_DH"/>
</dbReference>
<evidence type="ECO:0000259" key="4">
    <source>
        <dbReference type="Pfam" id="PF00171"/>
    </source>
</evidence>
<evidence type="ECO:0000256" key="3">
    <source>
        <dbReference type="ARBA" id="ARBA00023027"/>
    </source>
</evidence>
<reference evidence="5 6" key="1">
    <citation type="submission" date="2014-02" db="EMBL/GenBank/DDBJ databases">
        <title>Comparative genomics and transcriptomics to identify genetic mechanisms underlying the emergence of carbapenem resistant Acinetobacter baumannii (CRAb).</title>
        <authorList>
            <person name="Harris A.D."/>
            <person name="Johnson K.J."/>
            <person name="George J."/>
            <person name="Shefchek K."/>
            <person name="Daugherty S.C."/>
            <person name="Parankush S."/>
            <person name="Sadzewicz L."/>
            <person name="Tallon L."/>
            <person name="Sengamalay N."/>
            <person name="Hazen T.H."/>
            <person name="Rasko D.A."/>
        </authorList>
    </citation>
    <scope>NUCLEOTIDE SEQUENCE [LARGE SCALE GENOMIC DNA]</scope>
    <source>
        <strain evidence="5 6">1295743</strain>
    </source>
</reference>
<dbReference type="GO" id="GO:0005737">
    <property type="term" value="C:cytoplasm"/>
    <property type="evidence" value="ECO:0007669"/>
    <property type="project" value="TreeGrafter"/>
</dbReference>
<dbReference type="Pfam" id="PF00171">
    <property type="entry name" value="Aldedh"/>
    <property type="match status" value="1"/>
</dbReference>
<dbReference type="AlphaFoldDB" id="A0A009GZA8"/>
<dbReference type="InterPro" id="IPR016162">
    <property type="entry name" value="Ald_DH_N"/>
</dbReference>
<dbReference type="PANTHER" id="PTHR43570">
    <property type="entry name" value="ALDEHYDE DEHYDROGENASE"/>
    <property type="match status" value="1"/>
</dbReference>
<evidence type="ECO:0000256" key="2">
    <source>
        <dbReference type="ARBA" id="ARBA00023002"/>
    </source>
</evidence>
<keyword evidence="2" id="KW-0560">Oxidoreductase</keyword>
<dbReference type="SUPFAM" id="SSF53720">
    <property type="entry name" value="ALDH-like"/>
    <property type="match status" value="1"/>
</dbReference>
<dbReference type="InterPro" id="IPR015590">
    <property type="entry name" value="Aldehyde_DH_dom"/>
</dbReference>
<dbReference type="EMBL" id="JEWH01000194">
    <property type="protein sequence ID" value="EXA97156.1"/>
    <property type="molecule type" value="Genomic_DNA"/>
</dbReference>
<dbReference type="InterPro" id="IPR012394">
    <property type="entry name" value="Aldehyde_DH_NAD(P)"/>
</dbReference>
<feature type="domain" description="Aldehyde dehydrogenase" evidence="4">
    <location>
        <begin position="2"/>
        <end position="83"/>
    </location>
</feature>
<dbReference type="GO" id="GO:0006081">
    <property type="term" value="P:aldehyde metabolic process"/>
    <property type="evidence" value="ECO:0007669"/>
    <property type="project" value="InterPro"/>
</dbReference>
<gene>
    <name evidence="5" type="ORF">J512_4454</name>
</gene>
<organism evidence="5 6">
    <name type="scientific">Acinetobacter baumannii (strain 1295743)</name>
    <dbReference type="NCBI Taxonomy" id="1310613"/>
    <lineage>
        <taxon>Bacteria</taxon>
        <taxon>Pseudomonadati</taxon>
        <taxon>Pseudomonadota</taxon>
        <taxon>Gammaproteobacteria</taxon>
        <taxon>Moraxellales</taxon>
        <taxon>Moraxellaceae</taxon>
        <taxon>Acinetobacter</taxon>
        <taxon>Acinetobacter calcoaceticus/baumannii complex</taxon>
    </lineage>
</organism>
<dbReference type="GO" id="GO:0004029">
    <property type="term" value="F:aldehyde dehydrogenase (NAD+) activity"/>
    <property type="evidence" value="ECO:0007669"/>
    <property type="project" value="TreeGrafter"/>
</dbReference>
<evidence type="ECO:0000313" key="6">
    <source>
        <dbReference type="Proteomes" id="UP000020595"/>
    </source>
</evidence>
<dbReference type="Proteomes" id="UP000020595">
    <property type="component" value="Unassembled WGS sequence"/>
</dbReference>
<sequence length="83" mass="8773">MAPWNYPISLTLIPFATAIAAGNRAMLKPSELTPRTSEVISRMLAANFSIEEVAVILGGPEVGAEFSALPFDHLLFTGSTPVG</sequence>
<keyword evidence="3" id="KW-0520">NAD</keyword>
<comment type="caution">
    <text evidence="5">The sequence shown here is derived from an EMBL/GenBank/DDBJ whole genome shotgun (WGS) entry which is preliminary data.</text>
</comment>
<name>A0A009GZA8_ACIB9</name>
<accession>A0A009GZA8</accession>
<protein>
    <submittedName>
        <fullName evidence="5">Aldehyde dehydrogenase family protein</fullName>
    </submittedName>
</protein>
<comment type="similarity">
    <text evidence="1">Belongs to the aldehyde dehydrogenase family.</text>
</comment>